<dbReference type="Pfam" id="PF00698">
    <property type="entry name" value="Acyl_transf_1"/>
    <property type="match status" value="1"/>
</dbReference>
<dbReference type="OrthoDB" id="9808564at2"/>
<organism evidence="9">
    <name type="scientific">Xanthomonas cannabis pv. cannabis</name>
    <dbReference type="NCBI Taxonomy" id="1885894"/>
    <lineage>
        <taxon>Bacteria</taxon>
        <taxon>Pseudomonadati</taxon>
        <taxon>Pseudomonadota</taxon>
        <taxon>Gammaproteobacteria</taxon>
        <taxon>Lysobacterales</taxon>
        <taxon>Lysobacteraceae</taxon>
        <taxon>Xanthomonas</taxon>
    </lineage>
</organism>
<dbReference type="SMART" id="SM00827">
    <property type="entry name" value="PKS_AT"/>
    <property type="match status" value="1"/>
</dbReference>
<dbReference type="PANTHER" id="PTHR42681:SF1">
    <property type="entry name" value="MALONYL-COA-ACYL CARRIER PROTEIN TRANSACYLASE, MITOCHONDRIAL"/>
    <property type="match status" value="1"/>
</dbReference>
<keyword evidence="3 6" id="KW-0808">Transferase</keyword>
<dbReference type="Gene3D" id="3.30.70.250">
    <property type="entry name" value="Malonyl-CoA ACP transacylase, ACP-binding"/>
    <property type="match status" value="1"/>
</dbReference>
<feature type="active site" evidence="7">
    <location>
        <position position="211"/>
    </location>
</feature>
<evidence type="ECO:0000256" key="1">
    <source>
        <dbReference type="ARBA" id="ARBA00013258"/>
    </source>
</evidence>
<evidence type="ECO:0000256" key="7">
    <source>
        <dbReference type="PIRSR" id="PIRSR000446-1"/>
    </source>
</evidence>
<name>A0A823ADU3_9XANT</name>
<feature type="domain" description="Malonyl-CoA:ACP transacylase (MAT)" evidence="8">
    <location>
        <begin position="6"/>
        <end position="297"/>
    </location>
</feature>
<reference evidence="9" key="1">
    <citation type="journal article" name="Nat. Commun.">
        <title>Evolution of combinatorial diversity in trans-acyltransferase polyketide synthase assembly lines across bacteria.</title>
        <authorList>
            <person name="Helfrich E.J.N."/>
            <person name="Ueoka R."/>
            <person name="Chevrette M.G."/>
            <person name="Hemmerling F."/>
            <person name="Lu X."/>
            <person name="Leopold-Messer S."/>
            <person name="Minas H.A."/>
            <person name="Burch A.Y."/>
            <person name="Lindow S.E."/>
            <person name="Piel J."/>
            <person name="Medema M.H."/>
        </authorList>
    </citation>
    <scope>NUCLEOTIDE SEQUENCE</scope>
    <source>
        <strain evidence="9">NCPPB 3753</strain>
    </source>
</reference>
<dbReference type="AlphaFoldDB" id="A0A823ADU3"/>
<dbReference type="GO" id="GO:0004314">
    <property type="term" value="F:[acyl-carrier-protein] S-malonyltransferase activity"/>
    <property type="evidence" value="ECO:0007669"/>
    <property type="project" value="UniProtKB-EC"/>
</dbReference>
<dbReference type="GO" id="GO:0006633">
    <property type="term" value="P:fatty acid biosynthetic process"/>
    <property type="evidence" value="ECO:0007669"/>
    <property type="project" value="TreeGrafter"/>
</dbReference>
<dbReference type="PANTHER" id="PTHR42681">
    <property type="entry name" value="MALONYL-COA-ACYL CARRIER PROTEIN TRANSACYLASE, MITOCHONDRIAL"/>
    <property type="match status" value="1"/>
</dbReference>
<dbReference type="EC" id="2.3.1.39" evidence="1 6"/>
<proteinExistence type="inferred from homology"/>
<dbReference type="PIRSF" id="PIRSF000446">
    <property type="entry name" value="Mct"/>
    <property type="match status" value="1"/>
</dbReference>
<evidence type="ECO:0000313" key="9">
    <source>
        <dbReference type="EMBL" id="DAD54489.1"/>
    </source>
</evidence>
<dbReference type="InterPro" id="IPR024925">
    <property type="entry name" value="Malonyl_CoA-ACP_transAc"/>
</dbReference>
<evidence type="ECO:0000256" key="4">
    <source>
        <dbReference type="ARBA" id="ARBA00023315"/>
    </source>
</evidence>
<dbReference type="EMBL" id="BK010647">
    <property type="protein sequence ID" value="DAD54489.1"/>
    <property type="molecule type" value="Genomic_DNA"/>
</dbReference>
<sequence length="305" mass="33409">MRKVFMFPGQGSQRRGMGRELFGEYRSLVAQASEQLGYDVAELCTEDAHGELGQTRFTQPALYVVSCLSYLHRIDTGESAPDVVAGHSLGEYAALFAAGAFDFATGLSIVAKRAMLMGEALDGAMAAVQGIEELRVREILDSYNDEISDNARLQGAVSSAPGPVVEIANLNHRLQCVISGAREHVTGPSLAQRFDDAGASFIALDVSGAFHSARMKTLATRFADFLSNIALAPLKMPVVSNWTSRVYPGGDYRPAMVNQMFSPVRWYESISRLLTRDYREFHEVGPGDVLSRLQRHIEKAPFHCT</sequence>
<evidence type="ECO:0000259" key="8">
    <source>
        <dbReference type="SMART" id="SM00827"/>
    </source>
</evidence>
<dbReference type="InterPro" id="IPR001227">
    <property type="entry name" value="Ac_transferase_dom_sf"/>
</dbReference>
<dbReference type="SUPFAM" id="SSF55048">
    <property type="entry name" value="Probable ACP-binding domain of malonyl-CoA ACP transacylase"/>
    <property type="match status" value="1"/>
</dbReference>
<gene>
    <name evidence="9" type="primary">sxcH</name>
</gene>
<dbReference type="GO" id="GO:0005829">
    <property type="term" value="C:cytosol"/>
    <property type="evidence" value="ECO:0007669"/>
    <property type="project" value="TreeGrafter"/>
</dbReference>
<accession>A0A823ADU3</accession>
<comment type="catalytic activity">
    <reaction evidence="5 6">
        <text>holo-[ACP] + malonyl-CoA = malonyl-[ACP] + CoA</text>
        <dbReference type="Rhea" id="RHEA:41792"/>
        <dbReference type="Rhea" id="RHEA-COMP:9623"/>
        <dbReference type="Rhea" id="RHEA-COMP:9685"/>
        <dbReference type="ChEBI" id="CHEBI:57287"/>
        <dbReference type="ChEBI" id="CHEBI:57384"/>
        <dbReference type="ChEBI" id="CHEBI:64479"/>
        <dbReference type="ChEBI" id="CHEBI:78449"/>
        <dbReference type="EC" id="2.3.1.39"/>
    </reaction>
</comment>
<evidence type="ECO:0000256" key="5">
    <source>
        <dbReference type="ARBA" id="ARBA00048462"/>
    </source>
</evidence>
<feature type="active site" evidence="7">
    <location>
        <position position="88"/>
    </location>
</feature>
<dbReference type="InterPro" id="IPR016036">
    <property type="entry name" value="Malonyl_transacylase_ACP-bd"/>
</dbReference>
<dbReference type="InterPro" id="IPR014043">
    <property type="entry name" value="Acyl_transferase_dom"/>
</dbReference>
<protein>
    <recommendedName>
        <fullName evidence="2 6">Malonyl CoA-acyl carrier protein transacylase</fullName>
        <ecNumber evidence="1 6">2.3.1.39</ecNumber>
    </recommendedName>
</protein>
<keyword evidence="4 6" id="KW-0012">Acyltransferase</keyword>
<dbReference type="Gene3D" id="3.40.366.10">
    <property type="entry name" value="Malonyl-Coenzyme A Acyl Carrier Protein, domain 2"/>
    <property type="match status" value="1"/>
</dbReference>
<dbReference type="SUPFAM" id="SSF52151">
    <property type="entry name" value="FabD/lysophospholipase-like"/>
    <property type="match status" value="1"/>
</dbReference>
<comment type="similarity">
    <text evidence="6">Belongs to the fabD family.</text>
</comment>
<evidence type="ECO:0000256" key="2">
    <source>
        <dbReference type="ARBA" id="ARBA00018953"/>
    </source>
</evidence>
<dbReference type="InterPro" id="IPR050858">
    <property type="entry name" value="Mal-CoA-ACP_Trans/PKS_FabD"/>
</dbReference>
<evidence type="ECO:0000256" key="3">
    <source>
        <dbReference type="ARBA" id="ARBA00022679"/>
    </source>
</evidence>
<dbReference type="InterPro" id="IPR016035">
    <property type="entry name" value="Acyl_Trfase/lysoPLipase"/>
</dbReference>
<evidence type="ECO:0000256" key="6">
    <source>
        <dbReference type="PIRNR" id="PIRNR000446"/>
    </source>
</evidence>